<dbReference type="EMBL" id="LJIW01000001">
    <property type="protein sequence ID" value="PNG94381.1"/>
    <property type="molecule type" value="Genomic_DNA"/>
</dbReference>
<proteinExistence type="inferred from homology"/>
<evidence type="ECO:0000256" key="4">
    <source>
        <dbReference type="ARBA" id="ARBA00022692"/>
    </source>
</evidence>
<feature type="transmembrane region" description="Helical" evidence="7">
    <location>
        <begin position="193"/>
        <end position="216"/>
    </location>
</feature>
<evidence type="ECO:0000256" key="6">
    <source>
        <dbReference type="ARBA" id="ARBA00023136"/>
    </source>
</evidence>
<keyword evidence="2 7" id="KW-0813">Transport</keyword>
<dbReference type="Proteomes" id="UP000236520">
    <property type="component" value="Unassembled WGS sequence"/>
</dbReference>
<dbReference type="PANTHER" id="PTHR30193:SF41">
    <property type="entry name" value="DIACETYLCHITOBIOSE UPTAKE SYSTEM PERMEASE PROTEIN NGCF"/>
    <property type="match status" value="1"/>
</dbReference>
<comment type="similarity">
    <text evidence="7">Belongs to the binding-protein-dependent transport system permease family.</text>
</comment>
<evidence type="ECO:0000313" key="10">
    <source>
        <dbReference type="EMBL" id="PNG94381.1"/>
    </source>
</evidence>
<keyword evidence="5 7" id="KW-1133">Transmembrane helix</keyword>
<reference evidence="10 11" key="1">
    <citation type="submission" date="2015-09" db="EMBL/GenBank/DDBJ databases">
        <title>Genome sequence, genome mining and natural product profiling of a biocontrol bacterium Streptomyces malaysiensis F913.</title>
        <authorList>
            <person name="Xu Y."/>
            <person name="Wei J."/>
            <person name="Xie J."/>
            <person name="Li T."/>
            <person name="Zhou Z."/>
        </authorList>
    </citation>
    <scope>NUCLEOTIDE SEQUENCE [LARGE SCALE GENOMIC DNA]</scope>
    <source>
        <strain evidence="10 11">F913</strain>
    </source>
</reference>
<evidence type="ECO:0000313" key="11">
    <source>
        <dbReference type="Proteomes" id="UP000236520"/>
    </source>
</evidence>
<organism evidence="10 11">
    <name type="scientific">Streptomyces malaysiensis</name>
    <dbReference type="NCBI Taxonomy" id="92644"/>
    <lineage>
        <taxon>Bacteria</taxon>
        <taxon>Bacillati</taxon>
        <taxon>Actinomycetota</taxon>
        <taxon>Actinomycetes</taxon>
        <taxon>Kitasatosporales</taxon>
        <taxon>Streptomycetaceae</taxon>
        <taxon>Streptomyces</taxon>
        <taxon>Streptomyces violaceusniger group</taxon>
    </lineage>
</organism>
<dbReference type="InterPro" id="IPR051393">
    <property type="entry name" value="ABC_transporter_permease"/>
</dbReference>
<sequence>MATLDESRASQAAAVAAPATATAGGESVHPPRRANRPRRSSRRRRRWLGLAYLAPALLIYACVVLLPAGQGMNLSFYHWDGVTAATWAGLENYTDFFTDPTLRQAVGHTLFFIVFFSLLPVALGMTSAALTARKDTRGAGVYRWIIFLPQVLTPAVVAVVWKQIYAPDGPLNSVLTAFGLGGLTRGWLGDFTWALPALGLAGTWGAFGLCMVLFAAGAQNIPNELYDAARMDGAGPVREFFTVTLPGLRGQLAVALTLTLLGAIRVFDIVWLTTKGGPGTSTITPTVVLYKRAFSNPDVGAACAIGVVLAVVALIVSLAVVKLSESDD</sequence>
<evidence type="ECO:0000259" key="9">
    <source>
        <dbReference type="PROSITE" id="PS50928"/>
    </source>
</evidence>
<dbReference type="CDD" id="cd06261">
    <property type="entry name" value="TM_PBP2"/>
    <property type="match status" value="1"/>
</dbReference>
<feature type="region of interest" description="Disordered" evidence="8">
    <location>
        <begin position="1"/>
        <end position="41"/>
    </location>
</feature>
<dbReference type="Pfam" id="PF00528">
    <property type="entry name" value="BPD_transp_1"/>
    <property type="match status" value="1"/>
</dbReference>
<feature type="transmembrane region" description="Helical" evidence="7">
    <location>
        <begin position="47"/>
        <end position="69"/>
    </location>
</feature>
<dbReference type="GeneID" id="303175440"/>
<comment type="subcellular location">
    <subcellularLocation>
        <location evidence="1 7">Cell membrane</location>
        <topology evidence="1 7">Multi-pass membrane protein</topology>
    </subcellularLocation>
</comment>
<name>A0A2J7Z276_STRMQ</name>
<gene>
    <name evidence="10" type="ORF">SMF913_10406</name>
</gene>
<dbReference type="Gene3D" id="1.10.3720.10">
    <property type="entry name" value="MetI-like"/>
    <property type="match status" value="1"/>
</dbReference>
<dbReference type="GO" id="GO:0055085">
    <property type="term" value="P:transmembrane transport"/>
    <property type="evidence" value="ECO:0007669"/>
    <property type="project" value="InterPro"/>
</dbReference>
<feature type="domain" description="ABC transmembrane type-1" evidence="9">
    <location>
        <begin position="106"/>
        <end position="320"/>
    </location>
</feature>
<dbReference type="InterPro" id="IPR000515">
    <property type="entry name" value="MetI-like"/>
</dbReference>
<evidence type="ECO:0000256" key="3">
    <source>
        <dbReference type="ARBA" id="ARBA00022475"/>
    </source>
</evidence>
<feature type="compositionally biased region" description="Low complexity" evidence="8">
    <location>
        <begin position="9"/>
        <end position="23"/>
    </location>
</feature>
<evidence type="ECO:0000256" key="1">
    <source>
        <dbReference type="ARBA" id="ARBA00004651"/>
    </source>
</evidence>
<dbReference type="PROSITE" id="PS50928">
    <property type="entry name" value="ABC_TM1"/>
    <property type="match status" value="1"/>
</dbReference>
<accession>A0A2J7Z276</accession>
<feature type="compositionally biased region" description="Basic residues" evidence="8">
    <location>
        <begin position="30"/>
        <end position="41"/>
    </location>
</feature>
<feature type="transmembrane region" description="Helical" evidence="7">
    <location>
        <begin position="144"/>
        <end position="164"/>
    </location>
</feature>
<keyword evidence="11" id="KW-1185">Reference proteome</keyword>
<dbReference type="SUPFAM" id="SSF161098">
    <property type="entry name" value="MetI-like"/>
    <property type="match status" value="1"/>
</dbReference>
<evidence type="ECO:0000256" key="5">
    <source>
        <dbReference type="ARBA" id="ARBA00022989"/>
    </source>
</evidence>
<dbReference type="InterPro" id="IPR035906">
    <property type="entry name" value="MetI-like_sf"/>
</dbReference>
<evidence type="ECO:0000256" key="8">
    <source>
        <dbReference type="SAM" id="MobiDB-lite"/>
    </source>
</evidence>
<keyword evidence="6 7" id="KW-0472">Membrane</keyword>
<feature type="transmembrane region" description="Helical" evidence="7">
    <location>
        <begin position="110"/>
        <end position="132"/>
    </location>
</feature>
<comment type="caution">
    <text evidence="10">The sequence shown here is derived from an EMBL/GenBank/DDBJ whole genome shotgun (WGS) entry which is preliminary data.</text>
</comment>
<dbReference type="PANTHER" id="PTHR30193">
    <property type="entry name" value="ABC TRANSPORTER PERMEASE PROTEIN"/>
    <property type="match status" value="1"/>
</dbReference>
<feature type="transmembrane region" description="Helical" evidence="7">
    <location>
        <begin position="299"/>
        <end position="321"/>
    </location>
</feature>
<keyword evidence="3" id="KW-1003">Cell membrane</keyword>
<dbReference type="GO" id="GO:0005886">
    <property type="term" value="C:plasma membrane"/>
    <property type="evidence" value="ECO:0007669"/>
    <property type="project" value="UniProtKB-SubCell"/>
</dbReference>
<protein>
    <recommendedName>
        <fullName evidence="9">ABC transmembrane type-1 domain-containing protein</fullName>
    </recommendedName>
</protein>
<dbReference type="RefSeq" id="WP_079153466.1">
    <property type="nucleotide sequence ID" value="NZ_BAAAHF010000024.1"/>
</dbReference>
<dbReference type="AlphaFoldDB" id="A0A2J7Z276"/>
<evidence type="ECO:0000256" key="2">
    <source>
        <dbReference type="ARBA" id="ARBA00022448"/>
    </source>
</evidence>
<evidence type="ECO:0000256" key="7">
    <source>
        <dbReference type="RuleBase" id="RU363032"/>
    </source>
</evidence>
<keyword evidence="4 7" id="KW-0812">Transmembrane</keyword>